<gene>
    <name evidence="1" type="ORF">AABB24_010412</name>
</gene>
<name>A0ABD2U8W8_9SOLN</name>
<sequence length="106" mass="12268">HNKRNPETRVEGAARASCENRPCGREILPRSTPRTSQSIELVYLSFPLSAMVKISKKRCLPFNGKDFEFELEMGLEPNFYPFSLHFPNPSFFYIFPLFIVEEGGFF</sequence>
<evidence type="ECO:0000313" key="2">
    <source>
        <dbReference type="Proteomes" id="UP001627284"/>
    </source>
</evidence>
<keyword evidence="2" id="KW-1185">Reference proteome</keyword>
<dbReference type="AlphaFoldDB" id="A0ABD2U8W8"/>
<evidence type="ECO:0000313" key="1">
    <source>
        <dbReference type="EMBL" id="KAL3365239.1"/>
    </source>
</evidence>
<accession>A0ABD2U8W8</accession>
<comment type="caution">
    <text evidence="1">The sequence shown here is derived from an EMBL/GenBank/DDBJ whole genome shotgun (WGS) entry which is preliminary data.</text>
</comment>
<dbReference type="EMBL" id="JBJKTR010000006">
    <property type="protein sequence ID" value="KAL3365239.1"/>
    <property type="molecule type" value="Genomic_DNA"/>
</dbReference>
<feature type="non-terminal residue" evidence="1">
    <location>
        <position position="1"/>
    </location>
</feature>
<protein>
    <submittedName>
        <fullName evidence="1">Uncharacterized protein</fullName>
    </submittedName>
</protein>
<proteinExistence type="predicted"/>
<reference evidence="1 2" key="1">
    <citation type="submission" date="2024-05" db="EMBL/GenBank/DDBJ databases">
        <title>De novo assembly of an allotetraploid wild potato.</title>
        <authorList>
            <person name="Hosaka A.J."/>
        </authorList>
    </citation>
    <scope>NUCLEOTIDE SEQUENCE [LARGE SCALE GENOMIC DNA]</scope>
    <source>
        <tissue evidence="1">Young leaves</tissue>
    </source>
</reference>
<organism evidence="1 2">
    <name type="scientific">Solanum stoloniferum</name>
    <dbReference type="NCBI Taxonomy" id="62892"/>
    <lineage>
        <taxon>Eukaryota</taxon>
        <taxon>Viridiplantae</taxon>
        <taxon>Streptophyta</taxon>
        <taxon>Embryophyta</taxon>
        <taxon>Tracheophyta</taxon>
        <taxon>Spermatophyta</taxon>
        <taxon>Magnoliopsida</taxon>
        <taxon>eudicotyledons</taxon>
        <taxon>Gunneridae</taxon>
        <taxon>Pentapetalae</taxon>
        <taxon>asterids</taxon>
        <taxon>lamiids</taxon>
        <taxon>Solanales</taxon>
        <taxon>Solanaceae</taxon>
        <taxon>Solanoideae</taxon>
        <taxon>Solaneae</taxon>
        <taxon>Solanum</taxon>
    </lineage>
</organism>
<dbReference type="Proteomes" id="UP001627284">
    <property type="component" value="Unassembled WGS sequence"/>
</dbReference>